<evidence type="ECO:0000313" key="3">
    <source>
        <dbReference type="EMBL" id="EAV45192.1"/>
    </source>
</evidence>
<reference evidence="3 4" key="1">
    <citation type="submission" date="2006-05" db="EMBL/GenBank/DDBJ databases">
        <authorList>
            <person name="King G."/>
            <person name="Ferriera S."/>
            <person name="Johnson J."/>
            <person name="Kravitz S."/>
            <person name="Beeson K."/>
            <person name="Sutton G."/>
            <person name="Rogers Y.-H."/>
            <person name="Friedman R."/>
            <person name="Frazier M."/>
            <person name="Venter J.C."/>
        </authorList>
    </citation>
    <scope>NUCLEOTIDE SEQUENCE [LARGE SCALE GENOMIC DNA]</scope>
    <source>
        <strain evidence="4">ATCC 25650 / DSM 13394 / JCM 20685 / NBRC 16684 / NCIMB 2208 / IAM 12614 / B1</strain>
    </source>
</reference>
<dbReference type="EMBL" id="AAUW01000003">
    <property type="protein sequence ID" value="EAV45192.1"/>
    <property type="molecule type" value="Genomic_DNA"/>
</dbReference>
<gene>
    <name evidence="3" type="ORF">SIAM614_17744</name>
</gene>
<organism evidence="3 4">
    <name type="scientific">Roseibium aggregatum (strain ATCC 25650 / DSM 13394 / JCM 20685 / NBRC 16684 / NCIMB 2208 / IAM 12614 / B1)</name>
    <name type="common">Stappia aggregata</name>
    <dbReference type="NCBI Taxonomy" id="384765"/>
    <lineage>
        <taxon>Bacteria</taxon>
        <taxon>Pseudomonadati</taxon>
        <taxon>Pseudomonadota</taxon>
        <taxon>Alphaproteobacteria</taxon>
        <taxon>Hyphomicrobiales</taxon>
        <taxon>Stappiaceae</taxon>
        <taxon>Roseibium</taxon>
    </lineage>
</organism>
<dbReference type="Proteomes" id="UP000004848">
    <property type="component" value="Unassembled WGS sequence"/>
</dbReference>
<proteinExistence type="predicted"/>
<evidence type="ECO:0000313" key="4">
    <source>
        <dbReference type="Proteomes" id="UP000004848"/>
    </source>
</evidence>
<dbReference type="OrthoDB" id="9837443at2"/>
<feature type="signal peptide" evidence="2">
    <location>
        <begin position="1"/>
        <end position="19"/>
    </location>
</feature>
<comment type="caution">
    <text evidence="3">The sequence shown here is derived from an EMBL/GenBank/DDBJ whole genome shotgun (WGS) entry which is preliminary data.</text>
</comment>
<keyword evidence="2" id="KW-0732">Signal</keyword>
<dbReference type="AlphaFoldDB" id="A0NP29"/>
<feature type="region of interest" description="Disordered" evidence="1">
    <location>
        <begin position="88"/>
        <end position="117"/>
    </location>
</feature>
<sequence length="117" mass="12311">MRTVLITLLICFFAGVTSAAAYTHVPKSIRALERSIALETGLSAKTGQFTAHYAQCCQPDNQAGTPSKPFGCGPDCLSHFSVMALQFPTAETGPETTSPPVLTDGLPSTEDQPPIKG</sequence>
<protein>
    <submittedName>
        <fullName evidence="3">Uncharacterized protein</fullName>
    </submittedName>
</protein>
<dbReference type="RefSeq" id="WP_006932472.1">
    <property type="nucleotide sequence ID" value="NZ_AAUW01000003.1"/>
</dbReference>
<dbReference type="GeneID" id="68845327"/>
<accession>A0NP29</accession>
<feature type="chain" id="PRO_5002628093" evidence="2">
    <location>
        <begin position="20"/>
        <end position="117"/>
    </location>
</feature>
<evidence type="ECO:0000256" key="2">
    <source>
        <dbReference type="SAM" id="SignalP"/>
    </source>
</evidence>
<evidence type="ECO:0000256" key="1">
    <source>
        <dbReference type="SAM" id="MobiDB-lite"/>
    </source>
</evidence>
<name>A0NP29_ROSAI</name>